<sequence length="285" mass="29147">MKRRRFLQICAGAALTGRPAAASDWRGQAFGADVSLKLAGEAPMAAVLAEIAAIEATFSLYRESELTRLNATGRGPGSERMRAVLGCAARVHAATAGAFDPTVQPLWQALARGESGAAERASIGLERIEISSEIRLGAGQVLTLNGIVQGYAADRIAALLAAAGLRACLIDMGEYAAIGGPYRLGIEDPAAGLLGSRQIGAGAPRAMATSSPAALVLPGGSHILGPRGEAPRWSTVSVEGDSAMLCDAASTAFVLMDVPAIEKARAELGLGAVTLIDFDGNLSVI</sequence>
<name>A0A3S3M806_9RHOB</name>
<evidence type="ECO:0000256" key="3">
    <source>
        <dbReference type="ARBA" id="ARBA00016337"/>
    </source>
</evidence>
<evidence type="ECO:0000256" key="5">
    <source>
        <dbReference type="ARBA" id="ARBA00022679"/>
    </source>
</evidence>
<keyword evidence="6" id="KW-0479">Metal-binding</keyword>
<gene>
    <name evidence="11" type="ORF">EOW66_14800</name>
</gene>
<dbReference type="AlphaFoldDB" id="A0A3S3M806"/>
<evidence type="ECO:0000256" key="4">
    <source>
        <dbReference type="ARBA" id="ARBA00022630"/>
    </source>
</evidence>
<dbReference type="GO" id="GO:0016740">
    <property type="term" value="F:transferase activity"/>
    <property type="evidence" value="ECO:0007669"/>
    <property type="project" value="UniProtKB-KW"/>
</dbReference>
<dbReference type="EC" id="2.7.1.180" evidence="2"/>
<keyword evidence="12" id="KW-1185">Reference proteome</keyword>
<organism evidence="11 12">
    <name type="scientific">Paenirhodobacter huangdaonensis</name>
    <dbReference type="NCBI Taxonomy" id="2501515"/>
    <lineage>
        <taxon>Bacteria</taxon>
        <taxon>Pseudomonadati</taxon>
        <taxon>Pseudomonadota</taxon>
        <taxon>Alphaproteobacteria</taxon>
        <taxon>Rhodobacterales</taxon>
        <taxon>Rhodobacter group</taxon>
        <taxon>Paenirhodobacter</taxon>
    </lineage>
</organism>
<keyword evidence="8" id="KW-0460">Magnesium</keyword>
<dbReference type="GO" id="GO:0046872">
    <property type="term" value="F:metal ion binding"/>
    <property type="evidence" value="ECO:0007669"/>
    <property type="project" value="UniProtKB-KW"/>
</dbReference>
<evidence type="ECO:0000256" key="2">
    <source>
        <dbReference type="ARBA" id="ARBA00011955"/>
    </source>
</evidence>
<evidence type="ECO:0000256" key="6">
    <source>
        <dbReference type="ARBA" id="ARBA00022723"/>
    </source>
</evidence>
<dbReference type="SUPFAM" id="SSF143631">
    <property type="entry name" value="ApbE-like"/>
    <property type="match status" value="1"/>
</dbReference>
<evidence type="ECO:0000313" key="11">
    <source>
        <dbReference type="EMBL" id="RWR50274.1"/>
    </source>
</evidence>
<reference evidence="11 12" key="2">
    <citation type="submission" date="2019-01" db="EMBL/GenBank/DDBJ databases">
        <title>Sinorhodobacter populi sp. nov. isolated from the symptomatic bark tissue of Populus euramericana canker.</title>
        <authorList>
            <person name="Xu G."/>
        </authorList>
    </citation>
    <scope>NUCLEOTIDE SEQUENCE [LARGE SCALE GENOMIC DNA]</scope>
    <source>
        <strain evidence="11 12">CGMCC 1.12963</strain>
    </source>
</reference>
<keyword evidence="5 11" id="KW-0808">Transferase</keyword>
<dbReference type="Proteomes" id="UP000288071">
    <property type="component" value="Unassembled WGS sequence"/>
</dbReference>
<proteinExistence type="predicted"/>
<keyword evidence="4" id="KW-0285">Flavoprotein</keyword>
<comment type="caution">
    <text evidence="11">The sequence shown here is derived from an EMBL/GenBank/DDBJ whole genome shotgun (WGS) entry which is preliminary data.</text>
</comment>
<evidence type="ECO:0000256" key="1">
    <source>
        <dbReference type="ARBA" id="ARBA00001946"/>
    </source>
</evidence>
<dbReference type="EMBL" id="SAVA01000009">
    <property type="protein sequence ID" value="RWR50274.1"/>
    <property type="molecule type" value="Genomic_DNA"/>
</dbReference>
<dbReference type="InterPro" id="IPR003374">
    <property type="entry name" value="ApbE-like_sf"/>
</dbReference>
<comment type="catalytic activity">
    <reaction evidence="10">
        <text>L-threonyl-[protein] + FAD = FMN-L-threonyl-[protein] + AMP + H(+)</text>
        <dbReference type="Rhea" id="RHEA:36847"/>
        <dbReference type="Rhea" id="RHEA-COMP:11060"/>
        <dbReference type="Rhea" id="RHEA-COMP:11061"/>
        <dbReference type="ChEBI" id="CHEBI:15378"/>
        <dbReference type="ChEBI" id="CHEBI:30013"/>
        <dbReference type="ChEBI" id="CHEBI:57692"/>
        <dbReference type="ChEBI" id="CHEBI:74257"/>
        <dbReference type="ChEBI" id="CHEBI:456215"/>
        <dbReference type="EC" id="2.7.1.180"/>
    </reaction>
</comment>
<comment type="cofactor">
    <cofactor evidence="1">
        <name>Mg(2+)</name>
        <dbReference type="ChEBI" id="CHEBI:18420"/>
    </cofactor>
</comment>
<keyword evidence="7" id="KW-0274">FAD</keyword>
<evidence type="ECO:0000256" key="8">
    <source>
        <dbReference type="ARBA" id="ARBA00022842"/>
    </source>
</evidence>
<evidence type="ECO:0000256" key="7">
    <source>
        <dbReference type="ARBA" id="ARBA00022827"/>
    </source>
</evidence>
<dbReference type="Pfam" id="PF02424">
    <property type="entry name" value="ApbE"/>
    <property type="match status" value="1"/>
</dbReference>
<evidence type="ECO:0000256" key="10">
    <source>
        <dbReference type="ARBA" id="ARBA00048540"/>
    </source>
</evidence>
<dbReference type="InterPro" id="IPR024932">
    <property type="entry name" value="ApbE"/>
</dbReference>
<dbReference type="Gene3D" id="3.10.520.10">
    <property type="entry name" value="ApbE-like domains"/>
    <property type="match status" value="1"/>
</dbReference>
<reference evidence="12" key="1">
    <citation type="submission" date="2019-01" db="EMBL/GenBank/DDBJ databases">
        <title>Sinorhodobacter populi sp. nov. isolated from the symptomatic bark tissue of Populus euramericana canker.</title>
        <authorList>
            <person name="Li Y."/>
        </authorList>
    </citation>
    <scope>NUCLEOTIDE SEQUENCE [LARGE SCALE GENOMIC DNA]</scope>
    <source>
        <strain evidence="12">CGMCC 1.12963</strain>
    </source>
</reference>
<dbReference type="PANTHER" id="PTHR30040">
    <property type="entry name" value="THIAMINE BIOSYNTHESIS LIPOPROTEIN APBE"/>
    <property type="match status" value="1"/>
</dbReference>
<evidence type="ECO:0000256" key="9">
    <source>
        <dbReference type="ARBA" id="ARBA00031306"/>
    </source>
</evidence>
<dbReference type="PANTHER" id="PTHR30040:SF2">
    <property type="entry name" value="FAD:PROTEIN FMN TRANSFERASE"/>
    <property type="match status" value="1"/>
</dbReference>
<protein>
    <recommendedName>
        <fullName evidence="3">FAD:protein FMN transferase</fullName>
        <ecNumber evidence="2">2.7.1.180</ecNumber>
    </recommendedName>
    <alternativeName>
        <fullName evidence="9">Flavin transferase</fullName>
    </alternativeName>
</protein>
<dbReference type="RefSeq" id="WP_128157079.1">
    <property type="nucleotide sequence ID" value="NZ_JBHSOM010000008.1"/>
</dbReference>
<evidence type="ECO:0000313" key="12">
    <source>
        <dbReference type="Proteomes" id="UP000288071"/>
    </source>
</evidence>
<accession>A0A3S3M806</accession>